<protein>
    <submittedName>
        <fullName evidence="1">Coat F domain-containing protein</fullName>
    </submittedName>
</protein>
<dbReference type="InterPro" id="IPR012851">
    <property type="entry name" value="Spore_coat_CotF-like"/>
</dbReference>
<dbReference type="Proteomes" id="UP000273083">
    <property type="component" value="Unassembled WGS sequence"/>
</dbReference>
<proteinExistence type="predicted"/>
<organism evidence="1 2">
    <name type="scientific">Mobilisporobacter senegalensis</name>
    <dbReference type="NCBI Taxonomy" id="1329262"/>
    <lineage>
        <taxon>Bacteria</taxon>
        <taxon>Bacillati</taxon>
        <taxon>Bacillota</taxon>
        <taxon>Clostridia</taxon>
        <taxon>Lachnospirales</taxon>
        <taxon>Lachnospiraceae</taxon>
        <taxon>Mobilisporobacter</taxon>
    </lineage>
</organism>
<accession>A0A3N1XW21</accession>
<evidence type="ECO:0000313" key="1">
    <source>
        <dbReference type="EMBL" id="ROR30401.1"/>
    </source>
</evidence>
<comment type="caution">
    <text evidence="1">The sequence shown here is derived from an EMBL/GenBank/DDBJ whole genome shotgun (WGS) entry which is preliminary data.</text>
</comment>
<dbReference type="AlphaFoldDB" id="A0A3N1XW21"/>
<gene>
    <name evidence="1" type="ORF">EDD66_10252</name>
</gene>
<dbReference type="EMBL" id="RJVG01000002">
    <property type="protein sequence ID" value="ROR30401.1"/>
    <property type="molecule type" value="Genomic_DNA"/>
</dbReference>
<dbReference type="Pfam" id="PF07875">
    <property type="entry name" value="Coat_F"/>
    <property type="match status" value="1"/>
</dbReference>
<name>A0A3N1XW21_9FIRM</name>
<dbReference type="OrthoDB" id="1683800at2"/>
<reference evidence="1 2" key="1">
    <citation type="submission" date="2018-11" db="EMBL/GenBank/DDBJ databases">
        <title>Genomic Encyclopedia of Type Strains, Phase IV (KMG-IV): sequencing the most valuable type-strain genomes for metagenomic binning, comparative biology and taxonomic classification.</title>
        <authorList>
            <person name="Goeker M."/>
        </authorList>
    </citation>
    <scope>NUCLEOTIDE SEQUENCE [LARGE SCALE GENOMIC DNA]</scope>
    <source>
        <strain evidence="1 2">DSM 26537</strain>
    </source>
</reference>
<sequence length="82" mass="9442">MTEKDIMNDYLSMIKGSLTGYAAVISETDNPQLRQTFQEMRNMDEQRQYKVYQTAKQKGYYQPAQPATANDITLIKNQLSQG</sequence>
<keyword evidence="2" id="KW-1185">Reference proteome</keyword>
<evidence type="ECO:0000313" key="2">
    <source>
        <dbReference type="Proteomes" id="UP000273083"/>
    </source>
</evidence>
<dbReference type="RefSeq" id="WP_123608110.1">
    <property type="nucleotide sequence ID" value="NZ_RJVG01000002.1"/>
</dbReference>